<evidence type="ECO:0000256" key="3">
    <source>
        <dbReference type="ARBA" id="ARBA00022519"/>
    </source>
</evidence>
<name>A0ABU9GML7_9GAMM</name>
<evidence type="ECO:0000313" key="8">
    <source>
        <dbReference type="EMBL" id="MEL0628552.1"/>
    </source>
</evidence>
<dbReference type="EMBL" id="JBAKAZ010000006">
    <property type="protein sequence ID" value="MEL0628552.1"/>
    <property type="molecule type" value="Genomic_DNA"/>
</dbReference>
<dbReference type="NCBIfam" id="TIGR00765">
    <property type="entry name" value="yihY_not_rbn"/>
    <property type="match status" value="1"/>
</dbReference>
<gene>
    <name evidence="8" type="ORF">V6256_02935</name>
</gene>
<reference evidence="8 9" key="1">
    <citation type="submission" date="2024-02" db="EMBL/GenBank/DDBJ databases">
        <title>Bacteria isolated from the canopy kelp, Nereocystis luetkeana.</title>
        <authorList>
            <person name="Pfister C.A."/>
            <person name="Younker I.T."/>
            <person name="Light S.H."/>
        </authorList>
    </citation>
    <scope>NUCLEOTIDE SEQUENCE [LARGE SCALE GENOMIC DNA]</scope>
    <source>
        <strain evidence="8 9">TI.1.05</strain>
    </source>
</reference>
<dbReference type="NCBIfam" id="NF002457">
    <property type="entry name" value="PRK01637.1"/>
    <property type="match status" value="1"/>
</dbReference>
<keyword evidence="9" id="KW-1185">Reference proteome</keyword>
<keyword evidence="2 7" id="KW-1003">Cell membrane</keyword>
<sequence length="289" mass="32342">MISKQQVLMKKLKLLYGYGIFLWKRSREDNIKVPAGHLAYVTLLSIVPCLAVVFYILSAFPMFSELNKIIEDLIYNNFVPTAGSTVKEHMTGFIENTKQMSMMGVASLMVIALLLISTIDQTINRIWRCNMKRSIVQAFTMYWTILSLGPIIIGGSIAMSSYLFSIVHTDGFLSIGQRILSVMPFVFAWLGFSGVYGLVPHKKVPVSHALVGGFVAALLFNFGTDLFSLYITNFPSQQVIYGALAVIPIMFVWIYFSWLIVLIGAEVTATLDEFVKSLAKTDEEDEVES</sequence>
<keyword evidence="3" id="KW-0997">Cell inner membrane</keyword>
<organism evidence="8 9">
    <name type="scientific">Psychromonas aquatilis</name>
    <dbReference type="NCBI Taxonomy" id="2005072"/>
    <lineage>
        <taxon>Bacteria</taxon>
        <taxon>Pseudomonadati</taxon>
        <taxon>Pseudomonadota</taxon>
        <taxon>Gammaproteobacteria</taxon>
        <taxon>Alteromonadales</taxon>
        <taxon>Psychromonadaceae</taxon>
        <taxon>Psychromonas</taxon>
    </lineage>
</organism>
<comment type="caution">
    <text evidence="8">The sequence shown here is derived from an EMBL/GenBank/DDBJ whole genome shotgun (WGS) entry which is preliminary data.</text>
</comment>
<comment type="similarity">
    <text evidence="7">Belongs to the UPF0761 family.</text>
</comment>
<dbReference type="HAMAP" id="MF_00672">
    <property type="entry name" value="UPF0761"/>
    <property type="match status" value="1"/>
</dbReference>
<evidence type="ECO:0000256" key="7">
    <source>
        <dbReference type="HAMAP-Rule" id="MF_00672"/>
    </source>
</evidence>
<feature type="transmembrane region" description="Helical" evidence="7">
    <location>
        <begin position="35"/>
        <end position="57"/>
    </location>
</feature>
<feature type="transmembrane region" description="Helical" evidence="7">
    <location>
        <begin position="179"/>
        <end position="199"/>
    </location>
</feature>
<protein>
    <recommendedName>
        <fullName evidence="7">UPF0761 membrane protein V6256_02935</fullName>
    </recommendedName>
</protein>
<evidence type="ECO:0000313" key="9">
    <source>
        <dbReference type="Proteomes" id="UP001369082"/>
    </source>
</evidence>
<keyword evidence="5 7" id="KW-1133">Transmembrane helix</keyword>
<dbReference type="Proteomes" id="UP001369082">
    <property type="component" value="Unassembled WGS sequence"/>
</dbReference>
<feature type="transmembrane region" description="Helical" evidence="7">
    <location>
        <begin position="211"/>
        <end position="232"/>
    </location>
</feature>
<evidence type="ECO:0000256" key="1">
    <source>
        <dbReference type="ARBA" id="ARBA00004651"/>
    </source>
</evidence>
<keyword evidence="4 7" id="KW-0812">Transmembrane</keyword>
<proteinExistence type="inferred from homology"/>
<dbReference type="PANTHER" id="PTHR30213:SF0">
    <property type="entry name" value="UPF0761 MEMBRANE PROTEIN YIHY"/>
    <property type="match status" value="1"/>
</dbReference>
<dbReference type="RefSeq" id="WP_341596560.1">
    <property type="nucleotide sequence ID" value="NZ_JBAKAZ010000006.1"/>
</dbReference>
<dbReference type="Pfam" id="PF03631">
    <property type="entry name" value="Virul_fac_BrkB"/>
    <property type="match status" value="1"/>
</dbReference>
<evidence type="ECO:0000256" key="2">
    <source>
        <dbReference type="ARBA" id="ARBA00022475"/>
    </source>
</evidence>
<evidence type="ECO:0000256" key="5">
    <source>
        <dbReference type="ARBA" id="ARBA00022989"/>
    </source>
</evidence>
<accession>A0ABU9GML7</accession>
<evidence type="ECO:0000256" key="4">
    <source>
        <dbReference type="ARBA" id="ARBA00022692"/>
    </source>
</evidence>
<evidence type="ECO:0000256" key="6">
    <source>
        <dbReference type="ARBA" id="ARBA00023136"/>
    </source>
</evidence>
<keyword evidence="6 7" id="KW-0472">Membrane</keyword>
<comment type="subcellular location">
    <subcellularLocation>
        <location evidence="1 7">Cell membrane</location>
        <topology evidence="1 7">Multi-pass membrane protein</topology>
    </subcellularLocation>
</comment>
<dbReference type="InterPro" id="IPR017039">
    <property type="entry name" value="Virul_fac_BrkB"/>
</dbReference>
<feature type="transmembrane region" description="Helical" evidence="7">
    <location>
        <begin position="238"/>
        <end position="263"/>
    </location>
</feature>
<dbReference type="PANTHER" id="PTHR30213">
    <property type="entry name" value="INNER MEMBRANE PROTEIN YHJD"/>
    <property type="match status" value="1"/>
</dbReference>
<dbReference type="InterPro" id="IPR023679">
    <property type="entry name" value="UPF0761_bac"/>
</dbReference>
<feature type="transmembrane region" description="Helical" evidence="7">
    <location>
        <begin position="100"/>
        <end position="119"/>
    </location>
</feature>
<dbReference type="PIRSF" id="PIRSF035875">
    <property type="entry name" value="RNase_BN"/>
    <property type="match status" value="1"/>
</dbReference>
<feature type="transmembrane region" description="Helical" evidence="7">
    <location>
        <begin position="140"/>
        <end position="167"/>
    </location>
</feature>